<evidence type="ECO:0000256" key="4">
    <source>
        <dbReference type="ARBA" id="ARBA00012827"/>
    </source>
</evidence>
<sequence length="222" mass="23131">MFTGLIAETGTIVGFEKKSGAARLRVTAPTLATQLRTGDSIAVSGVCLTALAITPTGFEADLLDETLRRTSLESLAPGSSVNLELPTPAGTPLGGHVVQGHVDGIGRLTSLTAVTMGPESETDWLLKLTAPAALARYIVEKGSLGVNGISLTVAAVERVEHGQVLVTIAIIPHTYAVTNLHTLQPGDPINLEVDVLAKYAEQRAQAPKSETITELSLIGMGF</sequence>
<dbReference type="PIRSF" id="PIRSF000498">
    <property type="entry name" value="Riboflavin_syn_A"/>
    <property type="match status" value="1"/>
</dbReference>
<name>I3ZJX5_TERRK</name>
<proteinExistence type="predicted"/>
<evidence type="ECO:0000256" key="8">
    <source>
        <dbReference type="ARBA" id="ARBA00022737"/>
    </source>
</evidence>
<dbReference type="InterPro" id="IPR026017">
    <property type="entry name" value="Lumazine-bd_dom"/>
</dbReference>
<feature type="domain" description="Lumazine-binding" evidence="11">
    <location>
        <begin position="1"/>
        <end position="96"/>
    </location>
</feature>
<comment type="catalytic activity">
    <reaction evidence="1">
        <text>2 6,7-dimethyl-8-(1-D-ribityl)lumazine + H(+) = 5-amino-6-(D-ribitylamino)uracil + riboflavin</text>
        <dbReference type="Rhea" id="RHEA:20772"/>
        <dbReference type="ChEBI" id="CHEBI:15378"/>
        <dbReference type="ChEBI" id="CHEBI:15934"/>
        <dbReference type="ChEBI" id="CHEBI:57986"/>
        <dbReference type="ChEBI" id="CHEBI:58201"/>
        <dbReference type="EC" id="2.5.1.9"/>
    </reaction>
</comment>
<comment type="pathway">
    <text evidence="3">Cofactor biosynthesis; riboflavin biosynthesis; riboflavin from 2-hydroxy-3-oxobutyl phosphate and 5-amino-6-(D-ribitylamino)uracil: step 2/2.</text>
</comment>
<feature type="repeat" description="Lumazine-binding" evidence="10">
    <location>
        <begin position="1"/>
        <end position="96"/>
    </location>
</feature>
<evidence type="ECO:0000256" key="6">
    <source>
        <dbReference type="ARBA" id="ARBA00022619"/>
    </source>
</evidence>
<dbReference type="HOGENOM" id="CLU_034388_2_0_0"/>
<dbReference type="NCBIfam" id="TIGR00187">
    <property type="entry name" value="ribE"/>
    <property type="match status" value="1"/>
</dbReference>
<evidence type="ECO:0000313" key="12">
    <source>
        <dbReference type="EMBL" id="AFL89543.1"/>
    </source>
</evidence>
<dbReference type="InterPro" id="IPR017938">
    <property type="entry name" value="Riboflavin_synthase-like_b-brl"/>
</dbReference>
<keyword evidence="13" id="KW-1185">Reference proteome</keyword>
<evidence type="ECO:0000256" key="5">
    <source>
        <dbReference type="ARBA" id="ARBA00013950"/>
    </source>
</evidence>
<dbReference type="OrthoDB" id="9788537at2"/>
<feature type="repeat" description="Lumazine-binding" evidence="10">
    <location>
        <begin position="97"/>
        <end position="204"/>
    </location>
</feature>
<evidence type="ECO:0000256" key="9">
    <source>
        <dbReference type="NCBIfam" id="TIGR00187"/>
    </source>
</evidence>
<keyword evidence="7 12" id="KW-0808">Transferase</keyword>
<dbReference type="GO" id="GO:0009231">
    <property type="term" value="P:riboflavin biosynthetic process"/>
    <property type="evidence" value="ECO:0007669"/>
    <property type="project" value="UniProtKB-KW"/>
</dbReference>
<accession>I3ZJX5</accession>
<dbReference type="Gene3D" id="2.40.30.20">
    <property type="match status" value="2"/>
</dbReference>
<dbReference type="AlphaFoldDB" id="I3ZJX5"/>
<dbReference type="NCBIfam" id="NF006767">
    <property type="entry name" value="PRK09289.1"/>
    <property type="match status" value="1"/>
</dbReference>
<evidence type="ECO:0000313" key="13">
    <source>
        <dbReference type="Proteomes" id="UP000006056"/>
    </source>
</evidence>
<reference evidence="12 13" key="1">
    <citation type="submission" date="2012-06" db="EMBL/GenBank/DDBJ databases">
        <title>Complete genome of Terriglobus roseus DSM 18391.</title>
        <authorList>
            <consortium name="US DOE Joint Genome Institute (JGI-PGF)"/>
            <person name="Lucas S."/>
            <person name="Copeland A."/>
            <person name="Lapidus A."/>
            <person name="Glavina del Rio T."/>
            <person name="Dalin E."/>
            <person name="Tice H."/>
            <person name="Bruce D."/>
            <person name="Goodwin L."/>
            <person name="Pitluck S."/>
            <person name="Peters L."/>
            <person name="Mikhailova N."/>
            <person name="Munk A.C.C."/>
            <person name="Kyrpides N."/>
            <person name="Mavromatis K."/>
            <person name="Ivanova N."/>
            <person name="Brettin T."/>
            <person name="Detter J.C."/>
            <person name="Han C."/>
            <person name="Larimer F."/>
            <person name="Land M."/>
            <person name="Hauser L."/>
            <person name="Markowitz V."/>
            <person name="Cheng J.-F."/>
            <person name="Hugenholtz P."/>
            <person name="Woyke T."/>
            <person name="Wu D."/>
            <person name="Brambilla E."/>
            <person name="Klenk H.-P."/>
            <person name="Eisen J.A."/>
        </authorList>
    </citation>
    <scope>NUCLEOTIDE SEQUENCE [LARGE SCALE GENOMIC DNA]</scope>
    <source>
        <strain evidence="13">DSM 18391 / NRRL B-41598 / KBS 63</strain>
    </source>
</reference>
<evidence type="ECO:0000259" key="11">
    <source>
        <dbReference type="PROSITE" id="PS51177"/>
    </source>
</evidence>
<dbReference type="PANTHER" id="PTHR21098:SF12">
    <property type="entry name" value="RIBOFLAVIN SYNTHASE"/>
    <property type="match status" value="1"/>
</dbReference>
<dbReference type="SUPFAM" id="SSF63380">
    <property type="entry name" value="Riboflavin synthase domain-like"/>
    <property type="match status" value="2"/>
</dbReference>
<dbReference type="EMBL" id="CP003379">
    <property type="protein sequence ID" value="AFL89543.1"/>
    <property type="molecule type" value="Genomic_DNA"/>
</dbReference>
<dbReference type="CDD" id="cd00402">
    <property type="entry name" value="Riboflavin_synthase_like"/>
    <property type="match status" value="1"/>
</dbReference>
<comment type="function">
    <text evidence="2">Catalyzes the dismutation of two molecules of 6,7-dimethyl-8-ribityllumazine, resulting in the formation of riboflavin and 5-amino-6-(D-ribitylamino)uracil.</text>
</comment>
<evidence type="ECO:0000256" key="1">
    <source>
        <dbReference type="ARBA" id="ARBA00000968"/>
    </source>
</evidence>
<dbReference type="GO" id="GO:0004746">
    <property type="term" value="F:riboflavin synthase activity"/>
    <property type="evidence" value="ECO:0007669"/>
    <property type="project" value="UniProtKB-UniRule"/>
</dbReference>
<dbReference type="KEGG" id="trs:Terro_3326"/>
<evidence type="ECO:0000256" key="3">
    <source>
        <dbReference type="ARBA" id="ARBA00004887"/>
    </source>
</evidence>
<dbReference type="PROSITE" id="PS51177">
    <property type="entry name" value="LUMAZINE_BIND"/>
    <property type="match status" value="2"/>
</dbReference>
<keyword evidence="6" id="KW-0686">Riboflavin biosynthesis</keyword>
<dbReference type="InterPro" id="IPR023366">
    <property type="entry name" value="ATP_synth_asu-like_sf"/>
</dbReference>
<evidence type="ECO:0000256" key="10">
    <source>
        <dbReference type="PROSITE-ProRule" id="PRU00524"/>
    </source>
</evidence>
<dbReference type="Proteomes" id="UP000006056">
    <property type="component" value="Chromosome"/>
</dbReference>
<evidence type="ECO:0000256" key="7">
    <source>
        <dbReference type="ARBA" id="ARBA00022679"/>
    </source>
</evidence>
<dbReference type="PATRIC" id="fig|926566.3.peg.3272"/>
<feature type="domain" description="Lumazine-binding" evidence="11">
    <location>
        <begin position="97"/>
        <end position="204"/>
    </location>
</feature>
<organism evidence="12 13">
    <name type="scientific">Terriglobus roseus (strain DSM 18391 / NRRL B-41598 / KBS 63)</name>
    <dbReference type="NCBI Taxonomy" id="926566"/>
    <lineage>
        <taxon>Bacteria</taxon>
        <taxon>Pseudomonadati</taxon>
        <taxon>Acidobacteriota</taxon>
        <taxon>Terriglobia</taxon>
        <taxon>Terriglobales</taxon>
        <taxon>Acidobacteriaceae</taxon>
        <taxon>Terriglobus</taxon>
    </lineage>
</organism>
<dbReference type="InterPro" id="IPR001783">
    <property type="entry name" value="Lumazine-bd"/>
</dbReference>
<protein>
    <recommendedName>
        <fullName evidence="5 9">Riboflavin synthase</fullName>
        <ecNumber evidence="4 9">2.5.1.9</ecNumber>
    </recommendedName>
</protein>
<dbReference type="PANTHER" id="PTHR21098">
    <property type="entry name" value="RIBOFLAVIN SYNTHASE ALPHA CHAIN"/>
    <property type="match status" value="1"/>
</dbReference>
<evidence type="ECO:0000256" key="2">
    <source>
        <dbReference type="ARBA" id="ARBA00002803"/>
    </source>
</evidence>
<dbReference type="STRING" id="926566.Terro_3326"/>
<dbReference type="Pfam" id="PF00677">
    <property type="entry name" value="Lum_binding"/>
    <property type="match status" value="2"/>
</dbReference>
<dbReference type="EC" id="2.5.1.9" evidence="4 9"/>
<dbReference type="eggNOG" id="COG0307">
    <property type="taxonomic scope" value="Bacteria"/>
</dbReference>
<keyword evidence="8" id="KW-0677">Repeat</keyword>
<gene>
    <name evidence="12" type="ordered locus">Terro_3326</name>
</gene>
<dbReference type="RefSeq" id="WP_014786804.1">
    <property type="nucleotide sequence ID" value="NC_018014.1"/>
</dbReference>